<keyword evidence="2" id="KW-0378">Hydrolase</keyword>
<keyword evidence="2" id="KW-0255">Endonuclease</keyword>
<gene>
    <name evidence="2" type="ORF">ACFSUO_09300</name>
</gene>
<keyword evidence="2" id="KW-0540">Nuclease</keyword>
<evidence type="ECO:0000313" key="3">
    <source>
        <dbReference type="Proteomes" id="UP001597502"/>
    </source>
</evidence>
<dbReference type="InterPro" id="IPR012296">
    <property type="entry name" value="Nuclease_put_TT1808"/>
</dbReference>
<dbReference type="Gene3D" id="3.90.1570.10">
    <property type="entry name" value="tt1808, chain A"/>
    <property type="match status" value="1"/>
</dbReference>
<evidence type="ECO:0000313" key="2">
    <source>
        <dbReference type="EMBL" id="MFD2761164.1"/>
    </source>
</evidence>
<dbReference type="SUPFAM" id="SSF52980">
    <property type="entry name" value="Restriction endonuclease-like"/>
    <property type="match status" value="1"/>
</dbReference>
<dbReference type="RefSeq" id="WP_382393381.1">
    <property type="nucleotide sequence ID" value="NZ_JBHUNA010000020.1"/>
</dbReference>
<sequence length="192" mass="22413">MYGKKRHKKPVINEPGWTVDDYYQLPEDGNQYEIVNGILDLKPSPTTTHQRISHRLERTLTDPCENDYIILHSPIDVILSNTETRQPDILMIHRSREHIIEEHAIVGPPDLVIEILSPNSASRDRMMKKQSYAQFNIPEYWIVDYKNEAIEQYVLDSESRQYKLMEVFEADDTVTSERLPCVSFIVKDGLKL</sequence>
<organism evidence="2 3">
    <name type="scientific">Lentibacillus juripiscarius</name>
    <dbReference type="NCBI Taxonomy" id="257446"/>
    <lineage>
        <taxon>Bacteria</taxon>
        <taxon>Bacillati</taxon>
        <taxon>Bacillota</taxon>
        <taxon>Bacilli</taxon>
        <taxon>Bacillales</taxon>
        <taxon>Bacillaceae</taxon>
        <taxon>Lentibacillus</taxon>
    </lineage>
</organism>
<keyword evidence="3" id="KW-1185">Reference proteome</keyword>
<reference evidence="3" key="1">
    <citation type="journal article" date="2019" name="Int. J. Syst. Evol. Microbiol.">
        <title>The Global Catalogue of Microorganisms (GCM) 10K type strain sequencing project: providing services to taxonomists for standard genome sequencing and annotation.</title>
        <authorList>
            <consortium name="The Broad Institute Genomics Platform"/>
            <consortium name="The Broad Institute Genome Sequencing Center for Infectious Disease"/>
            <person name="Wu L."/>
            <person name="Ma J."/>
        </authorList>
    </citation>
    <scope>NUCLEOTIDE SEQUENCE [LARGE SCALE GENOMIC DNA]</scope>
    <source>
        <strain evidence="3">TISTR 1535</strain>
    </source>
</reference>
<protein>
    <submittedName>
        <fullName evidence="2">Uma2 family endonuclease</fullName>
    </submittedName>
</protein>
<name>A0ABW5V9D9_9BACI</name>
<dbReference type="InterPro" id="IPR008538">
    <property type="entry name" value="Uma2"/>
</dbReference>
<dbReference type="Proteomes" id="UP001597502">
    <property type="component" value="Unassembled WGS sequence"/>
</dbReference>
<dbReference type="GO" id="GO:0004519">
    <property type="term" value="F:endonuclease activity"/>
    <property type="evidence" value="ECO:0007669"/>
    <property type="project" value="UniProtKB-KW"/>
</dbReference>
<comment type="caution">
    <text evidence="2">The sequence shown here is derived from an EMBL/GenBank/DDBJ whole genome shotgun (WGS) entry which is preliminary data.</text>
</comment>
<dbReference type="CDD" id="cd06260">
    <property type="entry name" value="DUF820-like"/>
    <property type="match status" value="1"/>
</dbReference>
<dbReference type="PANTHER" id="PTHR34107:SF4">
    <property type="entry name" value="SLL1222 PROTEIN"/>
    <property type="match status" value="1"/>
</dbReference>
<dbReference type="PANTHER" id="PTHR34107">
    <property type="entry name" value="SLL0198 PROTEIN-RELATED"/>
    <property type="match status" value="1"/>
</dbReference>
<dbReference type="Pfam" id="PF05685">
    <property type="entry name" value="Uma2"/>
    <property type="match status" value="1"/>
</dbReference>
<feature type="domain" description="Putative restriction endonuclease" evidence="1">
    <location>
        <begin position="19"/>
        <end position="178"/>
    </location>
</feature>
<dbReference type="EMBL" id="JBHUNA010000020">
    <property type="protein sequence ID" value="MFD2761164.1"/>
    <property type="molecule type" value="Genomic_DNA"/>
</dbReference>
<evidence type="ECO:0000259" key="1">
    <source>
        <dbReference type="Pfam" id="PF05685"/>
    </source>
</evidence>
<dbReference type="InterPro" id="IPR011335">
    <property type="entry name" value="Restrct_endonuc-II-like"/>
</dbReference>
<accession>A0ABW5V9D9</accession>
<proteinExistence type="predicted"/>